<dbReference type="Pfam" id="PF25168">
    <property type="entry name" value="Beta-prop_WDR36-Utp21_2nd"/>
    <property type="match status" value="1"/>
</dbReference>
<dbReference type="InterPro" id="IPR036322">
    <property type="entry name" value="WD40_repeat_dom_sf"/>
</dbReference>
<keyword evidence="7" id="KW-1185">Reference proteome</keyword>
<evidence type="ECO:0000259" key="4">
    <source>
        <dbReference type="Pfam" id="PF04192"/>
    </source>
</evidence>
<dbReference type="SMART" id="SM00320">
    <property type="entry name" value="WD40"/>
    <property type="match status" value="9"/>
</dbReference>
<evidence type="ECO:0000256" key="2">
    <source>
        <dbReference type="ARBA" id="ARBA00022737"/>
    </source>
</evidence>
<dbReference type="AlphaFoldDB" id="A0AAV1S3C2"/>
<keyword evidence="1 3" id="KW-0853">WD repeat</keyword>
<keyword evidence="2" id="KW-0677">Repeat</keyword>
<dbReference type="FunFam" id="2.130.10.10:FF:000109">
    <property type="entry name" value="WD repeat domain 36"/>
    <property type="match status" value="1"/>
</dbReference>
<dbReference type="GO" id="GO:0034388">
    <property type="term" value="C:Pwp2p-containing subcomplex of 90S preribosome"/>
    <property type="evidence" value="ECO:0007669"/>
    <property type="project" value="TreeGrafter"/>
</dbReference>
<evidence type="ECO:0000256" key="3">
    <source>
        <dbReference type="PROSITE-ProRule" id="PRU00221"/>
    </source>
</evidence>
<dbReference type="EMBL" id="CAWUPB010001168">
    <property type="protein sequence ID" value="CAK7345805.1"/>
    <property type="molecule type" value="Genomic_DNA"/>
</dbReference>
<gene>
    <name evidence="6" type="ORF">DCAF_LOCUS18467</name>
</gene>
<dbReference type="GO" id="GO:0006364">
    <property type="term" value="P:rRNA processing"/>
    <property type="evidence" value="ECO:0007669"/>
    <property type="project" value="InterPro"/>
</dbReference>
<evidence type="ECO:0000256" key="1">
    <source>
        <dbReference type="ARBA" id="ARBA00022574"/>
    </source>
</evidence>
<proteinExistence type="predicted"/>
<dbReference type="PROSITE" id="PS50082">
    <property type="entry name" value="WD_REPEATS_2"/>
    <property type="match status" value="4"/>
</dbReference>
<reference evidence="6 7" key="1">
    <citation type="submission" date="2024-01" db="EMBL/GenBank/DDBJ databases">
        <authorList>
            <person name="Waweru B."/>
        </authorList>
    </citation>
    <scope>NUCLEOTIDE SEQUENCE [LARGE SCALE GENOMIC DNA]</scope>
</reference>
<dbReference type="InterPro" id="IPR007319">
    <property type="entry name" value="WDR36/Utp21_C"/>
</dbReference>
<dbReference type="GO" id="GO:0032040">
    <property type="term" value="C:small-subunit processome"/>
    <property type="evidence" value="ECO:0007669"/>
    <property type="project" value="InterPro"/>
</dbReference>
<dbReference type="Proteomes" id="UP001314170">
    <property type="component" value="Unassembled WGS sequence"/>
</dbReference>
<dbReference type="InterPro" id="IPR015943">
    <property type="entry name" value="WD40/YVTN_repeat-like_dom_sf"/>
</dbReference>
<feature type="domain" description="WDR36/Utp21 N-terminal" evidence="5">
    <location>
        <begin position="30"/>
        <end position="287"/>
    </location>
</feature>
<protein>
    <recommendedName>
        <fullName evidence="8">WD repeat-containing protein 36</fullName>
    </recommendedName>
</protein>
<dbReference type="Pfam" id="PF25171">
    <property type="entry name" value="Beta-prop_WDR36-Utp21_1st"/>
    <property type="match status" value="1"/>
</dbReference>
<feature type="domain" description="WDR36/Utp21 C-terminal" evidence="4">
    <location>
        <begin position="679"/>
        <end position="893"/>
    </location>
</feature>
<dbReference type="FunFam" id="2.130.10.10:FF:000200">
    <property type="entry name" value="U3 small nucleolar RNA-associated protein 21"/>
    <property type="match status" value="1"/>
</dbReference>
<feature type="repeat" description="WD" evidence="3">
    <location>
        <begin position="209"/>
        <end position="251"/>
    </location>
</feature>
<name>A0AAV1S3C2_9ROSI</name>
<evidence type="ECO:0000313" key="6">
    <source>
        <dbReference type="EMBL" id="CAK7345805.1"/>
    </source>
</evidence>
<evidence type="ECO:0000313" key="7">
    <source>
        <dbReference type="Proteomes" id="UP001314170"/>
    </source>
</evidence>
<evidence type="ECO:0000259" key="5">
    <source>
        <dbReference type="Pfam" id="PF25171"/>
    </source>
</evidence>
<accession>A0AAV1S3C2</accession>
<dbReference type="InterPro" id="IPR059157">
    <property type="entry name" value="WDR36-Utp21_N"/>
</dbReference>
<organism evidence="6 7">
    <name type="scientific">Dovyalis caffra</name>
    <dbReference type="NCBI Taxonomy" id="77055"/>
    <lineage>
        <taxon>Eukaryota</taxon>
        <taxon>Viridiplantae</taxon>
        <taxon>Streptophyta</taxon>
        <taxon>Embryophyta</taxon>
        <taxon>Tracheophyta</taxon>
        <taxon>Spermatophyta</taxon>
        <taxon>Magnoliopsida</taxon>
        <taxon>eudicotyledons</taxon>
        <taxon>Gunneridae</taxon>
        <taxon>Pentapetalae</taxon>
        <taxon>rosids</taxon>
        <taxon>fabids</taxon>
        <taxon>Malpighiales</taxon>
        <taxon>Salicaceae</taxon>
        <taxon>Flacourtieae</taxon>
        <taxon>Dovyalis</taxon>
    </lineage>
</organism>
<dbReference type="Pfam" id="PF04192">
    <property type="entry name" value="Utp21"/>
    <property type="match status" value="1"/>
</dbReference>
<dbReference type="PANTHER" id="PTHR22840:SF12">
    <property type="entry name" value="WD REPEAT-CONTAINING PROTEIN 36"/>
    <property type="match status" value="1"/>
</dbReference>
<dbReference type="InterPro" id="IPR019775">
    <property type="entry name" value="WD40_repeat_CS"/>
</dbReference>
<feature type="repeat" description="WD" evidence="3">
    <location>
        <begin position="459"/>
        <end position="493"/>
    </location>
</feature>
<comment type="caution">
    <text evidence="6">The sequence shown here is derived from an EMBL/GenBank/DDBJ whole genome shotgun (WGS) entry which is preliminary data.</text>
</comment>
<dbReference type="PROSITE" id="PS00678">
    <property type="entry name" value="WD_REPEATS_1"/>
    <property type="match status" value="1"/>
</dbReference>
<dbReference type="Gene3D" id="2.130.10.10">
    <property type="entry name" value="YVTN repeat-like/Quinoprotein amine dehydrogenase"/>
    <property type="match status" value="2"/>
</dbReference>
<evidence type="ECO:0008006" key="8">
    <source>
        <dbReference type="Google" id="ProtNLM"/>
    </source>
</evidence>
<dbReference type="SUPFAM" id="SSF50978">
    <property type="entry name" value="WD40 repeat-like"/>
    <property type="match status" value="2"/>
</dbReference>
<dbReference type="PANTHER" id="PTHR22840">
    <property type="entry name" value="WD REPEAT-CONTAINING PROTEIN 36"/>
    <property type="match status" value="1"/>
</dbReference>
<feature type="repeat" description="WD" evidence="3">
    <location>
        <begin position="253"/>
        <end position="284"/>
    </location>
</feature>
<dbReference type="PROSITE" id="PS50294">
    <property type="entry name" value="WD_REPEATS_REGION"/>
    <property type="match status" value="2"/>
</dbReference>
<dbReference type="InterPro" id="IPR001680">
    <property type="entry name" value="WD40_rpt"/>
</dbReference>
<feature type="repeat" description="WD" evidence="3">
    <location>
        <begin position="542"/>
        <end position="575"/>
    </location>
</feature>
<sequence length="897" mass="100437">MGIFEPFRAIGYITSGVPFSIQRLGTETFVTVSVGKAFQVYNCAKLTLVLVSPQLPHKIRALASYRDFTFVAYASHIAVFKRAHQVATWSRHSAKVNSLMVFGDHVISVDVDGNLFIWGFKGVKENNAPVGHLMMGDKFTPTCFDWESRGGLQLWNVSTKKMLFEFKGWGSSVTSCVSSPALDVVAVGCADGKIHVHNIRYDEEVVTFTHSTRGAVTALSFATDGQPLLASGGSSGVISIWNLEKRKLQTVVREAHDSSIISLHFFANEPVLMSSSADNSIKMWIFDTTDGDPRLLRFRSGHSAPPLCIRFYANGRHILSAGQDRAFRLFSVIQDQQSRELSQRHVSKRAKKLRVKEEELKLKPVIAFDCAEIRERDWCNVVTCHMDTEQAYVWRLQNFVIGEHILRPCPENPTPVKACTISACGNFAIIGTAGGWIERFNLQSGISRGSYLDVSERGSCAHEGEVVGVACDSTNTLMISAGYHGDIKVWDFKGRALKSRWEVGCSLVKIVYHRLNGLLATVADDLVIRLFDAVALRMVRKFEGHTDRITDLCFSEDGKWLLSSSMDGTLRIWDVILARQIDAVHVDVSITALSLSPNMDVLATTHVGQNGVYLWVNLSMFSGASNIDTYASGKEVVNVKLPSLSSVEGSNVENEDTDKPIVNHSVSQVASTFPAFSQQIPDLVTLSLLPKSQWQSLINLDIIKVRNKPIEPPKKPEKAPFFLPSVPSLSGEILFKPSEQVDDEYSKPDKVENDRRKLDIPVTQFLEALQSSSEMKNFSAFTEYIKGLSPSNLDMELRMFQIIDEDEQELEKRPEFISIELFLDYFIHEISCRNNFEFVQAVIRLFLKIHGETIRCNSKLQDKARKLLDAQSAVWQRVDKLFQSARCMVTFLSNSQF</sequence>